<evidence type="ECO:0000256" key="1">
    <source>
        <dbReference type="SAM" id="Coils"/>
    </source>
</evidence>
<organism evidence="2 3">
    <name type="scientific">Tritrichomonas musculus</name>
    <dbReference type="NCBI Taxonomy" id="1915356"/>
    <lineage>
        <taxon>Eukaryota</taxon>
        <taxon>Metamonada</taxon>
        <taxon>Parabasalia</taxon>
        <taxon>Tritrichomonadida</taxon>
        <taxon>Tritrichomonadidae</taxon>
        <taxon>Tritrichomonas</taxon>
    </lineage>
</organism>
<proteinExistence type="predicted"/>
<evidence type="ECO:0000313" key="3">
    <source>
        <dbReference type="Proteomes" id="UP001470230"/>
    </source>
</evidence>
<dbReference type="EMBL" id="JAPFFF010000053">
    <property type="protein sequence ID" value="KAK8838946.1"/>
    <property type="molecule type" value="Genomic_DNA"/>
</dbReference>
<comment type="caution">
    <text evidence="2">The sequence shown here is derived from an EMBL/GenBank/DDBJ whole genome shotgun (WGS) entry which is preliminary data.</text>
</comment>
<evidence type="ECO:0000313" key="2">
    <source>
        <dbReference type="EMBL" id="KAK8838946.1"/>
    </source>
</evidence>
<dbReference type="PANTHER" id="PTHR23159:SF31">
    <property type="entry name" value="CENTROSOME-ASSOCIATED PROTEIN CEP250 ISOFORM X1"/>
    <property type="match status" value="1"/>
</dbReference>
<accession>A0ABR2GYH7</accession>
<dbReference type="PANTHER" id="PTHR23159">
    <property type="entry name" value="CENTROSOMAL PROTEIN 2"/>
    <property type="match status" value="1"/>
</dbReference>
<keyword evidence="3" id="KW-1185">Reference proteome</keyword>
<protein>
    <submittedName>
        <fullName evidence="2">Uncharacterized protein</fullName>
    </submittedName>
</protein>
<dbReference type="Proteomes" id="UP001470230">
    <property type="component" value="Unassembled WGS sequence"/>
</dbReference>
<reference evidence="2 3" key="1">
    <citation type="submission" date="2024-04" db="EMBL/GenBank/DDBJ databases">
        <title>Tritrichomonas musculus Genome.</title>
        <authorList>
            <person name="Alves-Ferreira E."/>
            <person name="Grigg M."/>
            <person name="Lorenzi H."/>
            <person name="Galac M."/>
        </authorList>
    </citation>
    <scope>NUCLEOTIDE SEQUENCE [LARGE SCALE GENOMIC DNA]</scope>
    <source>
        <strain evidence="2 3">EAF2021</strain>
    </source>
</reference>
<feature type="coiled-coil region" evidence="1">
    <location>
        <begin position="247"/>
        <end position="446"/>
    </location>
</feature>
<keyword evidence="1" id="KW-0175">Coiled coil</keyword>
<gene>
    <name evidence="2" type="ORF">M9Y10_032406</name>
</gene>
<name>A0ABR2GYH7_9EUKA</name>
<sequence>MKQYRIKNTKNIPETHYFIYKTHKYPIKFDFFKYSSDFYSKNRHELEMNKGIQLIDTNLEEIIDLSDETIQLFIKYIQNDEIDVNNHNVCALNYLDNKYEVSTLIESTDEYIVNNNKNIIFEILLNHQKDPSINTKTYENIISQHLQMYINDEQLLNLKTPILYRILDNYFNEQEEKEIENDDIFNFLFNYLDKFGRDASVLFSFVNFLNPKIEHLSRLLNEYLKIFDFHFINLSIARALDSLIGEKEELEKKFAPMKKELLKAQSEKNHAEEKINEIEEELKAKRKENEELKHKILLEKENLDEVNDKLRLKKKLKSEEEEADEKMNKKEKELNDLNAEVNGLKKELLMKQEEEGKKLHELEEELNNEKEILERKLQLDQEKTSKFEKELKSLKEGNEDIKEQLPKSDEKINELMRNMNDLIEESKELKRQLRDLQKKNDDKLLITLDELKSTKDANENC</sequence>